<feature type="compositionally biased region" description="Pro residues" evidence="1">
    <location>
        <begin position="48"/>
        <end position="57"/>
    </location>
</feature>
<feature type="compositionally biased region" description="Low complexity" evidence="1">
    <location>
        <begin position="132"/>
        <end position="149"/>
    </location>
</feature>
<feature type="region of interest" description="Disordered" evidence="1">
    <location>
        <begin position="46"/>
        <end position="69"/>
    </location>
</feature>
<name>A0A2R6XGK0_MARPO</name>
<evidence type="ECO:0000256" key="1">
    <source>
        <dbReference type="SAM" id="MobiDB-lite"/>
    </source>
</evidence>
<feature type="region of interest" description="Disordered" evidence="1">
    <location>
        <begin position="1"/>
        <end position="26"/>
    </location>
</feature>
<proteinExistence type="predicted"/>
<feature type="compositionally biased region" description="Polar residues" evidence="1">
    <location>
        <begin position="1"/>
        <end position="13"/>
    </location>
</feature>
<keyword evidence="3" id="KW-1185">Reference proteome</keyword>
<dbReference type="Proteomes" id="UP000244005">
    <property type="component" value="Unassembled WGS sequence"/>
</dbReference>
<evidence type="ECO:0000313" key="3">
    <source>
        <dbReference type="Proteomes" id="UP000244005"/>
    </source>
</evidence>
<dbReference type="EMBL" id="KZ772687">
    <property type="protein sequence ID" value="PTQ45237.1"/>
    <property type="molecule type" value="Genomic_DNA"/>
</dbReference>
<reference evidence="3" key="1">
    <citation type="journal article" date="2017" name="Cell">
        <title>Insights into land plant evolution garnered from the Marchantia polymorpha genome.</title>
        <authorList>
            <person name="Bowman J.L."/>
            <person name="Kohchi T."/>
            <person name="Yamato K.T."/>
            <person name="Jenkins J."/>
            <person name="Shu S."/>
            <person name="Ishizaki K."/>
            <person name="Yamaoka S."/>
            <person name="Nishihama R."/>
            <person name="Nakamura Y."/>
            <person name="Berger F."/>
            <person name="Adam C."/>
            <person name="Aki S.S."/>
            <person name="Althoff F."/>
            <person name="Araki T."/>
            <person name="Arteaga-Vazquez M.A."/>
            <person name="Balasubrmanian S."/>
            <person name="Barry K."/>
            <person name="Bauer D."/>
            <person name="Boehm C.R."/>
            <person name="Briginshaw L."/>
            <person name="Caballero-Perez J."/>
            <person name="Catarino B."/>
            <person name="Chen F."/>
            <person name="Chiyoda S."/>
            <person name="Chovatia M."/>
            <person name="Davies K.M."/>
            <person name="Delmans M."/>
            <person name="Demura T."/>
            <person name="Dierschke T."/>
            <person name="Dolan L."/>
            <person name="Dorantes-Acosta A.E."/>
            <person name="Eklund D.M."/>
            <person name="Florent S.N."/>
            <person name="Flores-Sandoval E."/>
            <person name="Fujiyama A."/>
            <person name="Fukuzawa H."/>
            <person name="Galik B."/>
            <person name="Grimanelli D."/>
            <person name="Grimwood J."/>
            <person name="Grossniklaus U."/>
            <person name="Hamada T."/>
            <person name="Haseloff J."/>
            <person name="Hetherington A.J."/>
            <person name="Higo A."/>
            <person name="Hirakawa Y."/>
            <person name="Hundley H.N."/>
            <person name="Ikeda Y."/>
            <person name="Inoue K."/>
            <person name="Inoue S.I."/>
            <person name="Ishida S."/>
            <person name="Jia Q."/>
            <person name="Kakita M."/>
            <person name="Kanazawa T."/>
            <person name="Kawai Y."/>
            <person name="Kawashima T."/>
            <person name="Kennedy M."/>
            <person name="Kinose K."/>
            <person name="Kinoshita T."/>
            <person name="Kohara Y."/>
            <person name="Koide E."/>
            <person name="Komatsu K."/>
            <person name="Kopischke S."/>
            <person name="Kubo M."/>
            <person name="Kyozuka J."/>
            <person name="Lagercrantz U."/>
            <person name="Lin S.S."/>
            <person name="Lindquist E."/>
            <person name="Lipzen A.M."/>
            <person name="Lu C.W."/>
            <person name="De Luna E."/>
            <person name="Martienssen R.A."/>
            <person name="Minamino N."/>
            <person name="Mizutani M."/>
            <person name="Mizutani M."/>
            <person name="Mochizuki N."/>
            <person name="Monte I."/>
            <person name="Mosher R."/>
            <person name="Nagasaki H."/>
            <person name="Nakagami H."/>
            <person name="Naramoto S."/>
            <person name="Nishitani K."/>
            <person name="Ohtani M."/>
            <person name="Okamoto T."/>
            <person name="Okumura M."/>
            <person name="Phillips J."/>
            <person name="Pollak B."/>
            <person name="Reinders A."/>
            <person name="Rovekamp M."/>
            <person name="Sano R."/>
            <person name="Sawa S."/>
            <person name="Schmid M.W."/>
            <person name="Shirakawa M."/>
            <person name="Solano R."/>
            <person name="Spunde A."/>
            <person name="Suetsugu N."/>
            <person name="Sugano S."/>
            <person name="Sugiyama A."/>
            <person name="Sun R."/>
            <person name="Suzuki Y."/>
            <person name="Takenaka M."/>
            <person name="Takezawa D."/>
            <person name="Tomogane H."/>
            <person name="Tsuzuki M."/>
            <person name="Ueda T."/>
            <person name="Umeda M."/>
            <person name="Ward J.M."/>
            <person name="Watanabe Y."/>
            <person name="Yazaki K."/>
            <person name="Yokoyama R."/>
            <person name="Yoshitake Y."/>
            <person name="Yotsui I."/>
            <person name="Zachgo S."/>
            <person name="Schmutz J."/>
        </authorList>
    </citation>
    <scope>NUCLEOTIDE SEQUENCE [LARGE SCALE GENOMIC DNA]</scope>
    <source>
        <strain evidence="3">Tak-1</strain>
    </source>
</reference>
<protein>
    <submittedName>
        <fullName evidence="2">Uncharacterized protein</fullName>
    </submittedName>
</protein>
<evidence type="ECO:0000313" key="2">
    <source>
        <dbReference type="EMBL" id="PTQ45237.1"/>
    </source>
</evidence>
<feature type="region of interest" description="Disordered" evidence="1">
    <location>
        <begin position="99"/>
        <end position="149"/>
    </location>
</feature>
<accession>A0A2R6XGK0</accession>
<sequence>MHLVQGSTLNSPTPGGILSHTHGPRPRSPQWTFVAIFYRDLTLCPRAPSRPPSPPPLSNTAAGKYTTRLGSTAGPAEDFFTSARAATLPLASNKLLYAPKSCSENSSDSTPPPARPPPDPPAPPHPPPLPFRAPLLSGPSSRQQQSQTLLRQSKLSCLLLTRSFASPVYRRCPFGFGHESLSAATR</sequence>
<feature type="compositionally biased region" description="Pro residues" evidence="1">
    <location>
        <begin position="110"/>
        <end position="131"/>
    </location>
</feature>
<organism evidence="2 3">
    <name type="scientific">Marchantia polymorpha</name>
    <name type="common">Common liverwort</name>
    <name type="synonym">Marchantia aquatica</name>
    <dbReference type="NCBI Taxonomy" id="3197"/>
    <lineage>
        <taxon>Eukaryota</taxon>
        <taxon>Viridiplantae</taxon>
        <taxon>Streptophyta</taxon>
        <taxon>Embryophyta</taxon>
        <taxon>Marchantiophyta</taxon>
        <taxon>Marchantiopsida</taxon>
        <taxon>Marchantiidae</taxon>
        <taxon>Marchantiales</taxon>
        <taxon>Marchantiaceae</taxon>
        <taxon>Marchantia</taxon>
    </lineage>
</organism>
<gene>
    <name evidence="2" type="ORF">MARPO_0015s0048</name>
</gene>
<dbReference type="AlphaFoldDB" id="A0A2R6XGK0"/>